<reference evidence="2 3" key="1">
    <citation type="submission" date="2015-01" db="EMBL/GenBank/DDBJ databases">
        <authorList>
            <person name="Aslett A.Martin."/>
            <person name="De Silva Nishadi"/>
        </authorList>
    </citation>
    <scope>NUCLEOTIDE SEQUENCE [LARGE SCALE GENOMIC DNA]</scope>
    <source>
        <strain evidence="2 3">R28058</strain>
    </source>
</reference>
<sequence length="78" mass="9572">MSNLNQEKHKLDKEILSEERIVNEIERKSKEFDKKESEVDSKLHYQEAQKESRAEHKAERKLEVENFEEKRLEREMKK</sequence>
<dbReference type="Proteomes" id="UP000049127">
    <property type="component" value="Unassembled WGS sequence"/>
</dbReference>
<evidence type="ECO:0000313" key="3">
    <source>
        <dbReference type="Proteomes" id="UP000049127"/>
    </source>
</evidence>
<feature type="region of interest" description="Disordered" evidence="1">
    <location>
        <begin position="31"/>
        <end position="59"/>
    </location>
</feature>
<gene>
    <name evidence="2" type="ORF">R28058_30141</name>
</gene>
<accession>A0A0C7QM03</accession>
<proteinExistence type="predicted"/>
<evidence type="ECO:0000313" key="2">
    <source>
        <dbReference type="EMBL" id="CEQ05297.1"/>
    </source>
</evidence>
<name>A0A0C7QM03_PARSO</name>
<dbReference type="AlphaFoldDB" id="A0A0C7QM03"/>
<dbReference type="RefSeq" id="WP_055337971.1">
    <property type="nucleotide sequence ID" value="NZ_CDNF01000033.1"/>
</dbReference>
<evidence type="ECO:0000256" key="1">
    <source>
        <dbReference type="SAM" id="MobiDB-lite"/>
    </source>
</evidence>
<organism evidence="2 3">
    <name type="scientific">Paraclostridium sordellii</name>
    <name type="common">Clostridium sordellii</name>
    <dbReference type="NCBI Taxonomy" id="1505"/>
    <lineage>
        <taxon>Bacteria</taxon>
        <taxon>Bacillati</taxon>
        <taxon>Bacillota</taxon>
        <taxon>Clostridia</taxon>
        <taxon>Peptostreptococcales</taxon>
        <taxon>Peptostreptococcaceae</taxon>
        <taxon>Paraclostridium</taxon>
    </lineage>
</organism>
<dbReference type="EMBL" id="CEKZ01000024">
    <property type="protein sequence ID" value="CEQ05297.1"/>
    <property type="molecule type" value="Genomic_DNA"/>
</dbReference>
<protein>
    <submittedName>
        <fullName evidence="2">Uncharacterized protein</fullName>
    </submittedName>
</protein>